<dbReference type="InterPro" id="IPR008271">
    <property type="entry name" value="Ser/Thr_kinase_AS"/>
</dbReference>
<dbReference type="InterPro" id="IPR046958">
    <property type="entry name" value="RBK1/2/STUNTED"/>
</dbReference>
<dbReference type="PROSITE" id="PS00107">
    <property type="entry name" value="PROTEIN_KINASE_ATP"/>
    <property type="match status" value="1"/>
</dbReference>
<keyword evidence="2 5" id="KW-0547">Nucleotide-binding</keyword>
<feature type="compositionally biased region" description="Polar residues" evidence="6">
    <location>
        <begin position="534"/>
        <end position="547"/>
    </location>
</feature>
<dbReference type="PANTHER" id="PTHR47987">
    <property type="entry name" value="OS08G0249100 PROTEIN"/>
    <property type="match status" value="1"/>
</dbReference>
<feature type="binding site" evidence="5">
    <location>
        <position position="271"/>
    </location>
    <ligand>
        <name>ATP</name>
        <dbReference type="ChEBI" id="CHEBI:30616"/>
    </ligand>
</feature>
<dbReference type="PROSITE" id="PS50011">
    <property type="entry name" value="PROTEIN_KINASE_DOM"/>
    <property type="match status" value="1"/>
</dbReference>
<accession>A0A8K0GQJ4</accession>
<evidence type="ECO:0000256" key="6">
    <source>
        <dbReference type="SAM" id="MobiDB-lite"/>
    </source>
</evidence>
<dbReference type="AlphaFoldDB" id="A0A8K0GQJ4"/>
<dbReference type="EMBL" id="VOIH02000010">
    <property type="protein sequence ID" value="KAF3434799.1"/>
    <property type="molecule type" value="Genomic_DNA"/>
</dbReference>
<gene>
    <name evidence="8" type="ORF">FNV43_RR21885</name>
</gene>
<evidence type="ECO:0000259" key="7">
    <source>
        <dbReference type="PROSITE" id="PS50011"/>
    </source>
</evidence>
<dbReference type="SMART" id="SM00220">
    <property type="entry name" value="S_TKc"/>
    <property type="match status" value="1"/>
</dbReference>
<evidence type="ECO:0000256" key="2">
    <source>
        <dbReference type="ARBA" id="ARBA00022741"/>
    </source>
</evidence>
<evidence type="ECO:0000313" key="8">
    <source>
        <dbReference type="EMBL" id="KAF3434799.1"/>
    </source>
</evidence>
<keyword evidence="9" id="KW-1185">Reference proteome</keyword>
<evidence type="ECO:0000256" key="4">
    <source>
        <dbReference type="ARBA" id="ARBA00022840"/>
    </source>
</evidence>
<feature type="region of interest" description="Disordered" evidence="6">
    <location>
        <begin position="534"/>
        <end position="553"/>
    </location>
</feature>
<name>A0A8K0GQJ4_9ROSA</name>
<dbReference type="OrthoDB" id="4062651at2759"/>
<dbReference type="FunFam" id="1.10.510.10:FF:000095">
    <property type="entry name" value="protein STRUBBELIG-RECEPTOR FAMILY 8"/>
    <property type="match status" value="1"/>
</dbReference>
<keyword evidence="1" id="KW-0808">Transferase</keyword>
<dbReference type="Proteomes" id="UP000796880">
    <property type="component" value="Unassembled WGS sequence"/>
</dbReference>
<organism evidence="8 9">
    <name type="scientific">Rhamnella rubrinervis</name>
    <dbReference type="NCBI Taxonomy" id="2594499"/>
    <lineage>
        <taxon>Eukaryota</taxon>
        <taxon>Viridiplantae</taxon>
        <taxon>Streptophyta</taxon>
        <taxon>Embryophyta</taxon>
        <taxon>Tracheophyta</taxon>
        <taxon>Spermatophyta</taxon>
        <taxon>Magnoliopsida</taxon>
        <taxon>eudicotyledons</taxon>
        <taxon>Gunneridae</taxon>
        <taxon>Pentapetalae</taxon>
        <taxon>rosids</taxon>
        <taxon>fabids</taxon>
        <taxon>Rosales</taxon>
        <taxon>Rhamnaceae</taxon>
        <taxon>rhamnoid group</taxon>
        <taxon>Rhamneae</taxon>
        <taxon>Rhamnella</taxon>
    </lineage>
</organism>
<keyword evidence="4 5" id="KW-0067">ATP-binding</keyword>
<proteinExistence type="predicted"/>
<dbReference type="GO" id="GO:0005524">
    <property type="term" value="F:ATP binding"/>
    <property type="evidence" value="ECO:0007669"/>
    <property type="project" value="UniProtKB-UniRule"/>
</dbReference>
<dbReference type="PROSITE" id="PS00108">
    <property type="entry name" value="PROTEIN_KINASE_ST"/>
    <property type="match status" value="1"/>
</dbReference>
<keyword evidence="3" id="KW-0418">Kinase</keyword>
<evidence type="ECO:0000256" key="3">
    <source>
        <dbReference type="ARBA" id="ARBA00022777"/>
    </source>
</evidence>
<evidence type="ECO:0000256" key="1">
    <source>
        <dbReference type="ARBA" id="ARBA00022679"/>
    </source>
</evidence>
<dbReference type="Gene3D" id="1.10.510.10">
    <property type="entry name" value="Transferase(Phosphotransferase) domain 1"/>
    <property type="match status" value="1"/>
</dbReference>
<dbReference type="InterPro" id="IPR000719">
    <property type="entry name" value="Prot_kinase_dom"/>
</dbReference>
<comment type="caution">
    <text evidence="8">The sequence shown here is derived from an EMBL/GenBank/DDBJ whole genome shotgun (WGS) entry which is preliminary data.</text>
</comment>
<dbReference type="SUPFAM" id="SSF56112">
    <property type="entry name" value="Protein kinase-like (PK-like)"/>
    <property type="match status" value="1"/>
</dbReference>
<dbReference type="InterPro" id="IPR011009">
    <property type="entry name" value="Kinase-like_dom_sf"/>
</dbReference>
<evidence type="ECO:0000313" key="9">
    <source>
        <dbReference type="Proteomes" id="UP000796880"/>
    </source>
</evidence>
<sequence length="553" mass="62139">MLSFRSKTVKKRTIVVGLKSDNCSREILLKLLALVAKPEDNVLAIHVQNANDVFDPNTFHIHEDLCKSKQVDFQVKVCIGDSYISVLTHQVRLSFASILGLGSSLSGPNYLAVNSCLKSLPPTCTLLVMNNIGRITLQRRGTSQQGGSRRVVLQSSFSSPSYTWINHDQSIHYPWLQKSLTVQYSSTSSSMQETNRVLYSVNKALQAPNLMAEKLSERLALLETEGSSRHFTLQELCWATNYFSSALLIGEGGHSKVYQANLEDGRAVAVKVLKPSNRAVEDLLREVDLLLSTKDENIVKVVGYCNSKDVQAIVYNLLKGSLKQNLRELQWKERMRVAVGVAKALEYLHHSCNPPIVHRDVKSSNILLSDNFIPQLSDFGEAMALHQSQQASENSKPFPVVGTFGYLAPEYVMYGEVDEKIDVYSYGVVLLELITGKEAVQKDQAIHESLVLWARSLLSYGLCDRLIDPYLDENYKKEEMEIMMIAARLCLMHSSSKRPTMKTILRLFEEPEYWLKMQRERDGLLKGISYNGETDVSSQDNSTSSETVIIDDI</sequence>
<dbReference type="Gene3D" id="3.30.200.20">
    <property type="entry name" value="Phosphorylase Kinase, domain 1"/>
    <property type="match status" value="1"/>
</dbReference>
<dbReference type="GO" id="GO:0004672">
    <property type="term" value="F:protein kinase activity"/>
    <property type="evidence" value="ECO:0007669"/>
    <property type="project" value="InterPro"/>
</dbReference>
<dbReference type="PANTHER" id="PTHR47987:SF11">
    <property type="entry name" value="RECEPTOR-LIKE CYTOSOLIC SERINE_THREONINE-PROTEIN KINASE RBK1 ISOFORM X1"/>
    <property type="match status" value="1"/>
</dbReference>
<dbReference type="Pfam" id="PF00069">
    <property type="entry name" value="Pkinase"/>
    <property type="match status" value="1"/>
</dbReference>
<reference evidence="8" key="1">
    <citation type="submission" date="2020-03" db="EMBL/GenBank/DDBJ databases">
        <title>A high-quality chromosome-level genome assembly of a woody plant with both climbing and erect habits, Rhamnella rubrinervis.</title>
        <authorList>
            <person name="Lu Z."/>
            <person name="Yang Y."/>
            <person name="Zhu X."/>
            <person name="Sun Y."/>
        </authorList>
    </citation>
    <scope>NUCLEOTIDE SEQUENCE</scope>
    <source>
        <strain evidence="8">BYM</strain>
        <tissue evidence="8">Leaf</tissue>
    </source>
</reference>
<feature type="domain" description="Protein kinase" evidence="7">
    <location>
        <begin position="243"/>
        <end position="515"/>
    </location>
</feature>
<protein>
    <recommendedName>
        <fullName evidence="7">Protein kinase domain-containing protein</fullName>
    </recommendedName>
</protein>
<evidence type="ECO:0000256" key="5">
    <source>
        <dbReference type="PROSITE-ProRule" id="PRU10141"/>
    </source>
</evidence>
<dbReference type="InterPro" id="IPR017441">
    <property type="entry name" value="Protein_kinase_ATP_BS"/>
</dbReference>